<dbReference type="AlphaFoldDB" id="A0A0F9HQH9"/>
<evidence type="ECO:0000313" key="1">
    <source>
        <dbReference type="EMBL" id="KKL77402.1"/>
    </source>
</evidence>
<dbReference type="EMBL" id="LAZR01023758">
    <property type="protein sequence ID" value="KKL77402.1"/>
    <property type="molecule type" value="Genomic_DNA"/>
</dbReference>
<sequence length="76" mass="8767">MATLFAKRKAVGKQLYEEIWDLWLLLDKIQENKFDEPETSFIANLENDLSESLDKLQKAGFKIGPEQEEPNHDTAS</sequence>
<gene>
    <name evidence="1" type="ORF">LCGC14_2035230</name>
</gene>
<name>A0A0F9HQH9_9ZZZZ</name>
<organism evidence="1">
    <name type="scientific">marine sediment metagenome</name>
    <dbReference type="NCBI Taxonomy" id="412755"/>
    <lineage>
        <taxon>unclassified sequences</taxon>
        <taxon>metagenomes</taxon>
        <taxon>ecological metagenomes</taxon>
    </lineage>
</organism>
<accession>A0A0F9HQH9</accession>
<comment type="caution">
    <text evidence="1">The sequence shown here is derived from an EMBL/GenBank/DDBJ whole genome shotgun (WGS) entry which is preliminary data.</text>
</comment>
<proteinExistence type="predicted"/>
<protein>
    <submittedName>
        <fullName evidence="1">Uncharacterized protein</fullName>
    </submittedName>
</protein>
<reference evidence="1" key="1">
    <citation type="journal article" date="2015" name="Nature">
        <title>Complex archaea that bridge the gap between prokaryotes and eukaryotes.</title>
        <authorList>
            <person name="Spang A."/>
            <person name="Saw J.H."/>
            <person name="Jorgensen S.L."/>
            <person name="Zaremba-Niedzwiedzka K."/>
            <person name="Martijn J."/>
            <person name="Lind A.E."/>
            <person name="van Eijk R."/>
            <person name="Schleper C."/>
            <person name="Guy L."/>
            <person name="Ettema T.J."/>
        </authorList>
    </citation>
    <scope>NUCLEOTIDE SEQUENCE</scope>
</reference>